<feature type="transmembrane region" description="Helical" evidence="2">
    <location>
        <begin position="28"/>
        <end position="47"/>
    </location>
</feature>
<dbReference type="PANTHER" id="PTHR30441">
    <property type="entry name" value="DUF748 DOMAIN-CONTAINING PROTEIN"/>
    <property type="match status" value="1"/>
</dbReference>
<feature type="compositionally biased region" description="Basic and acidic residues" evidence="1">
    <location>
        <begin position="1022"/>
        <end position="1033"/>
    </location>
</feature>
<evidence type="ECO:0000313" key="5">
    <source>
        <dbReference type="Proteomes" id="UP000094936"/>
    </source>
</evidence>
<evidence type="ECO:0000313" key="4">
    <source>
        <dbReference type="EMBL" id="ODA31455.1"/>
    </source>
</evidence>
<feature type="region of interest" description="Disordered" evidence="1">
    <location>
        <begin position="1022"/>
        <end position="1052"/>
    </location>
</feature>
<evidence type="ECO:0000256" key="1">
    <source>
        <dbReference type="SAM" id="MobiDB-lite"/>
    </source>
</evidence>
<keyword evidence="2" id="KW-1133">Transmembrane helix</keyword>
<dbReference type="Pfam" id="PF05170">
    <property type="entry name" value="AsmA"/>
    <property type="match status" value="1"/>
</dbReference>
<evidence type="ECO:0000259" key="3">
    <source>
        <dbReference type="Pfam" id="PF05170"/>
    </source>
</evidence>
<keyword evidence="2" id="KW-0472">Membrane</keyword>
<keyword evidence="5" id="KW-1185">Reference proteome</keyword>
<dbReference type="PANTHER" id="PTHR30441:SF8">
    <property type="entry name" value="DUF748 DOMAIN-CONTAINING PROTEIN"/>
    <property type="match status" value="1"/>
</dbReference>
<dbReference type="OrthoDB" id="5897244at2"/>
<feature type="domain" description="AsmA" evidence="3">
    <location>
        <begin position="26"/>
        <end position="307"/>
    </location>
</feature>
<dbReference type="RefSeq" id="WP_068904402.1">
    <property type="nucleotide sequence ID" value="NZ_JBHUIF010000029.1"/>
</dbReference>
<dbReference type="InterPro" id="IPR052894">
    <property type="entry name" value="AsmA-related"/>
</dbReference>
<sequence>MNPTESPDSAGQTVPTKKNGLAVSIAKWLLITFLTLILIVVAVLSIGPSIHLAPYRQDINHWLTNTLKRPTAINGDMTLTLSWSPEVLLGDIEIADTDPNAYMPFFSAAKIAAKVEIAPLFENTLSIKHLDLKNIQLNPQIDPEGKPNWMLAGMNDKQEDKTPDSSNESPAMKIKLSDSISAEQISLSYLDQTSYQGFDWQLESLSLTKPDNWLLETQGSVMGEMYQLVLKGELEKLLNEQTGKLDIQGQFAGAELNIDANIIPPSKGTSTASLDFNWLDTTALEYHLGLDAKYAAPMAMKASLKASEKGFSISDLTINSPVTHGDGFLDVKLAQTPDDINLISGRLNIPLVDLRPWLQPEEVPEMVGYANAAPQKSPLQMALEQWLEKTSTDVKLGIGEIKGLGTNVSNISLNIEGKQGKLTAPMTADIADVPFRGHANIDATDWTSTVDIRLGAKDSQLGEMAGWITGIPNAHGSLKKAELAVTTEGTKLKEWIDNSTLNLEVDSADVDWGSKATFAISKAELKAGMLLPFQSDIRGQLMGIPVTVSAKAGTLEDILQKRDWQTQIQFNSPVLHVDASGMLAGTEWQPGSWFNLNITSKDASKLSPWLGTHASISGAIDLKGKLNYRPGAIAFDLPSLKLMNTVGTANIVWHQDTPSPLLEFTSHFTRLDFTQFGQFVNDDELPQVEQTAPTQGVNLDVPLLPDSIVIADANLDLKVDEMRWGEQSLDNLSFKGKVRRGQLSKAPFSASYAGSQYKGDISLGLSDQKISAGLNLSVNEPNIGAVLQQLNLADNLKMQLRSASLALSLSGRTVLELMEQAKVDTRFNGGVLKVADIYTGKAIDVYLNSGSFVTGPDTATHLKMTGTASGLPVEVTLDSLSLRQANDGRSKVPLTMAVSLGDTHFTARSDVVVPLDLKTMTVKVAADTPSLDRFNRFTGADLPPYGPINLSASMTMDEVGYRLQDLIVSVGSSKLTGHGNVIPPQATNQLTRPKLELAFSAPFIQLDDFNIPHWSAWIPEKKTSEAEGKKAETKAGVTSDITDKKASGDAKDKPIPVVSPEGLLIADANFKLDVNEVRSGKDWLGAGKLYWTLKDGLLTLSPLNVQIPGGLIHVEGDIAAKGKMFDINLKGNVKNFDYGVIARHIDPETEMYGTLSTRFTLKSLANNPDSLMQNATGFVGFSAWPKAFDAHLIDLWAVSLTDAIIPNFTDNDPSQLNCVAAGLDIDHGKMKQREMIMDTSRIHVIGDFSANYKDRAFDLSLTPLSKHAQIFGLQTPVSINGKFEDFSLSVPWTEILKTTVRFTTSPVVTPLRWLFEEPLPKDASAECERIWQGSPVS</sequence>
<proteinExistence type="predicted"/>
<reference evidence="4 5" key="1">
    <citation type="submission" date="2016-05" db="EMBL/GenBank/DDBJ databases">
        <title>Genomic Taxonomy of the Vibrionaceae.</title>
        <authorList>
            <person name="Gomez-Gil B."/>
            <person name="Enciso-Ibarra J."/>
        </authorList>
    </citation>
    <scope>NUCLEOTIDE SEQUENCE [LARGE SCALE GENOMIC DNA]</scope>
    <source>
        <strain evidence="4 5">CAIM 1920</strain>
    </source>
</reference>
<comment type="caution">
    <text evidence="4">The sequence shown here is derived from an EMBL/GenBank/DDBJ whole genome shotgun (WGS) entry which is preliminary data.</text>
</comment>
<evidence type="ECO:0000256" key="2">
    <source>
        <dbReference type="SAM" id="Phobius"/>
    </source>
</evidence>
<dbReference type="InterPro" id="IPR007844">
    <property type="entry name" value="AsmA"/>
</dbReference>
<name>A0A1C3EE02_9GAMM</name>
<dbReference type="GO" id="GO:0090313">
    <property type="term" value="P:regulation of protein targeting to membrane"/>
    <property type="evidence" value="ECO:0007669"/>
    <property type="project" value="TreeGrafter"/>
</dbReference>
<dbReference type="STRING" id="1080227.A8L45_16855"/>
<protein>
    <submittedName>
        <fullName evidence="4">AsmA protein</fullName>
    </submittedName>
</protein>
<keyword evidence="2" id="KW-0812">Transmembrane</keyword>
<accession>A0A1C3EE02</accession>
<dbReference type="GO" id="GO:0005886">
    <property type="term" value="C:plasma membrane"/>
    <property type="evidence" value="ECO:0007669"/>
    <property type="project" value="TreeGrafter"/>
</dbReference>
<organism evidence="4 5">
    <name type="scientific">Veronia pacifica</name>
    <dbReference type="NCBI Taxonomy" id="1080227"/>
    <lineage>
        <taxon>Bacteria</taxon>
        <taxon>Pseudomonadati</taxon>
        <taxon>Pseudomonadota</taxon>
        <taxon>Gammaproteobacteria</taxon>
        <taxon>Vibrionales</taxon>
        <taxon>Vibrionaceae</taxon>
        <taxon>Veronia</taxon>
    </lineage>
</organism>
<gene>
    <name evidence="4" type="ORF">A8L45_16855</name>
</gene>
<dbReference type="Proteomes" id="UP000094936">
    <property type="component" value="Unassembled WGS sequence"/>
</dbReference>
<dbReference type="EMBL" id="LYBM01000035">
    <property type="protein sequence ID" value="ODA31455.1"/>
    <property type="molecule type" value="Genomic_DNA"/>
</dbReference>
<feature type="compositionally biased region" description="Basic and acidic residues" evidence="1">
    <location>
        <begin position="1041"/>
        <end position="1052"/>
    </location>
</feature>